<name>A0A9D4LNN9_DREPO</name>
<evidence type="ECO:0000313" key="2">
    <source>
        <dbReference type="EMBL" id="KAH3860036.1"/>
    </source>
</evidence>
<organism evidence="2 3">
    <name type="scientific">Dreissena polymorpha</name>
    <name type="common">Zebra mussel</name>
    <name type="synonym">Mytilus polymorpha</name>
    <dbReference type="NCBI Taxonomy" id="45954"/>
    <lineage>
        <taxon>Eukaryota</taxon>
        <taxon>Metazoa</taxon>
        <taxon>Spiralia</taxon>
        <taxon>Lophotrochozoa</taxon>
        <taxon>Mollusca</taxon>
        <taxon>Bivalvia</taxon>
        <taxon>Autobranchia</taxon>
        <taxon>Heteroconchia</taxon>
        <taxon>Euheterodonta</taxon>
        <taxon>Imparidentia</taxon>
        <taxon>Neoheterodontei</taxon>
        <taxon>Myida</taxon>
        <taxon>Dreissenoidea</taxon>
        <taxon>Dreissenidae</taxon>
        <taxon>Dreissena</taxon>
    </lineage>
</organism>
<feature type="compositionally biased region" description="Basic residues" evidence="1">
    <location>
        <begin position="55"/>
        <end position="68"/>
    </location>
</feature>
<reference evidence="2" key="2">
    <citation type="submission" date="2020-11" db="EMBL/GenBank/DDBJ databases">
        <authorList>
            <person name="McCartney M.A."/>
            <person name="Auch B."/>
            <person name="Kono T."/>
            <person name="Mallez S."/>
            <person name="Becker A."/>
            <person name="Gohl D.M."/>
            <person name="Silverstein K.A.T."/>
            <person name="Koren S."/>
            <person name="Bechman K.B."/>
            <person name="Herman A."/>
            <person name="Abrahante J.E."/>
            <person name="Garbe J."/>
        </authorList>
    </citation>
    <scope>NUCLEOTIDE SEQUENCE</scope>
    <source>
        <strain evidence="2">Duluth1</strain>
        <tissue evidence="2">Whole animal</tissue>
    </source>
</reference>
<dbReference type="AlphaFoldDB" id="A0A9D4LNN9"/>
<proteinExistence type="predicted"/>
<sequence>MYHHLLVARLKLKLKKNWTGGNSQRQRYNTDTLKDTWKQEEFNVTLQQVPDPRGAARKKSRYSRSGRT</sequence>
<dbReference type="Proteomes" id="UP000828390">
    <property type="component" value="Unassembled WGS sequence"/>
</dbReference>
<evidence type="ECO:0000256" key="1">
    <source>
        <dbReference type="SAM" id="MobiDB-lite"/>
    </source>
</evidence>
<dbReference type="EMBL" id="JAIWYP010000002">
    <property type="protein sequence ID" value="KAH3860036.1"/>
    <property type="molecule type" value="Genomic_DNA"/>
</dbReference>
<gene>
    <name evidence="2" type="ORF">DPMN_022929</name>
</gene>
<reference evidence="2" key="1">
    <citation type="journal article" date="2019" name="bioRxiv">
        <title>The Genome of the Zebra Mussel, Dreissena polymorpha: A Resource for Invasive Species Research.</title>
        <authorList>
            <person name="McCartney M.A."/>
            <person name="Auch B."/>
            <person name="Kono T."/>
            <person name="Mallez S."/>
            <person name="Zhang Y."/>
            <person name="Obille A."/>
            <person name="Becker A."/>
            <person name="Abrahante J.E."/>
            <person name="Garbe J."/>
            <person name="Badalamenti J.P."/>
            <person name="Herman A."/>
            <person name="Mangelson H."/>
            <person name="Liachko I."/>
            <person name="Sullivan S."/>
            <person name="Sone E.D."/>
            <person name="Koren S."/>
            <person name="Silverstein K.A.T."/>
            <person name="Beckman K.B."/>
            <person name="Gohl D.M."/>
        </authorList>
    </citation>
    <scope>NUCLEOTIDE SEQUENCE</scope>
    <source>
        <strain evidence="2">Duluth1</strain>
        <tissue evidence="2">Whole animal</tissue>
    </source>
</reference>
<comment type="caution">
    <text evidence="2">The sequence shown here is derived from an EMBL/GenBank/DDBJ whole genome shotgun (WGS) entry which is preliminary data.</text>
</comment>
<feature type="region of interest" description="Disordered" evidence="1">
    <location>
        <begin position="46"/>
        <end position="68"/>
    </location>
</feature>
<protein>
    <submittedName>
        <fullName evidence="2">Uncharacterized protein</fullName>
    </submittedName>
</protein>
<accession>A0A9D4LNN9</accession>
<keyword evidence="3" id="KW-1185">Reference proteome</keyword>
<evidence type="ECO:0000313" key="3">
    <source>
        <dbReference type="Proteomes" id="UP000828390"/>
    </source>
</evidence>